<keyword evidence="7" id="KW-1185">Reference proteome</keyword>
<evidence type="ECO:0000256" key="3">
    <source>
        <dbReference type="PIRSR" id="PIRSR004848-1"/>
    </source>
</evidence>
<dbReference type="RefSeq" id="WP_059425480.1">
    <property type="nucleotide sequence ID" value="NZ_FAVB01000001.1"/>
</dbReference>
<comment type="caution">
    <text evidence="6">The sequence shown here is derived from an EMBL/GenBank/DDBJ whole genome shotgun (WGS) entry which is preliminary data.</text>
</comment>
<gene>
    <name evidence="6" type="ORF">ERS686654_00125</name>
</gene>
<dbReference type="PANTHER" id="PTHR10146:SF14">
    <property type="entry name" value="PYRIDOXAL PHOSPHATE HOMEOSTASIS PROTEIN"/>
    <property type="match status" value="1"/>
</dbReference>
<organism evidence="6 7">
    <name type="scientific">Campylobacter hyointestinalis subsp. hyointestinalis</name>
    <dbReference type="NCBI Taxonomy" id="91352"/>
    <lineage>
        <taxon>Bacteria</taxon>
        <taxon>Pseudomonadati</taxon>
        <taxon>Campylobacterota</taxon>
        <taxon>Epsilonproteobacteria</taxon>
        <taxon>Campylobacterales</taxon>
        <taxon>Campylobacteraceae</taxon>
        <taxon>Campylobacter</taxon>
    </lineage>
</organism>
<evidence type="ECO:0000256" key="2">
    <source>
        <dbReference type="HAMAP-Rule" id="MF_02087"/>
    </source>
</evidence>
<dbReference type="AlphaFoldDB" id="A0A0S4RJG4"/>
<keyword evidence="1 2" id="KW-0663">Pyridoxal phosphate</keyword>
<dbReference type="InterPro" id="IPR001608">
    <property type="entry name" value="Ala_racemase_N"/>
</dbReference>
<reference evidence="6 7" key="1">
    <citation type="submission" date="2015-11" db="EMBL/GenBank/DDBJ databases">
        <authorList>
            <consortium name="Pathogen Informatics"/>
        </authorList>
    </citation>
    <scope>NUCLEOTIDE SEQUENCE [LARGE SCALE GENOMIC DNA]</scope>
    <source>
        <strain evidence="6 7">006A-0059</strain>
    </source>
</reference>
<accession>A0A0S4RJG4</accession>
<dbReference type="Proteomes" id="UP000052237">
    <property type="component" value="Unassembled WGS sequence"/>
</dbReference>
<proteinExistence type="inferred from homology"/>
<evidence type="ECO:0000259" key="5">
    <source>
        <dbReference type="Pfam" id="PF01168"/>
    </source>
</evidence>
<dbReference type="Pfam" id="PF01168">
    <property type="entry name" value="Ala_racemase_N"/>
    <property type="match status" value="1"/>
</dbReference>
<dbReference type="EMBL" id="FAVB01000001">
    <property type="protein sequence ID" value="CUU68989.1"/>
    <property type="molecule type" value="Genomic_DNA"/>
</dbReference>
<dbReference type="CDD" id="cd00635">
    <property type="entry name" value="PLPDE_III_YBL036c_like"/>
    <property type="match status" value="1"/>
</dbReference>
<feature type="modified residue" description="N6-(pyridoxal phosphate)lysine" evidence="2 3">
    <location>
        <position position="20"/>
    </location>
</feature>
<evidence type="ECO:0000313" key="7">
    <source>
        <dbReference type="Proteomes" id="UP000052237"/>
    </source>
</evidence>
<comment type="cofactor">
    <cofactor evidence="3">
        <name>pyridoxal 5'-phosphate</name>
        <dbReference type="ChEBI" id="CHEBI:597326"/>
    </cofactor>
</comment>
<sequence length="205" mass="23334">MRLDEILNKIGSTKLIAVSKNVTENEVLELYSQGQMDFGENRVQELKRKKDVLHNLNLNWHFIGRLQANKINHLLALHPILWQSCESLSMALAVDKRLDYTLDCLLQINSAHEESKQGVDPNVAIDEFLRIKQSCKNLNLVGVMSIGAHSDDIKEIQKSFESTYKIYENLQKYGAKICSMGMSSDYELAIKCGSNMIRLGTILYK</sequence>
<dbReference type="InterPro" id="IPR011078">
    <property type="entry name" value="PyrdxlP_homeostasis"/>
</dbReference>
<dbReference type="NCBIfam" id="TIGR00044">
    <property type="entry name" value="YggS family pyridoxal phosphate-dependent enzyme"/>
    <property type="match status" value="1"/>
</dbReference>
<evidence type="ECO:0000256" key="4">
    <source>
        <dbReference type="RuleBase" id="RU004514"/>
    </source>
</evidence>
<dbReference type="HAMAP" id="MF_02087">
    <property type="entry name" value="PLP_homeostasis"/>
    <property type="match status" value="1"/>
</dbReference>
<dbReference type="GO" id="GO:0030170">
    <property type="term" value="F:pyridoxal phosphate binding"/>
    <property type="evidence" value="ECO:0007669"/>
    <property type="project" value="UniProtKB-UniRule"/>
</dbReference>
<dbReference type="PIRSF" id="PIRSF004848">
    <property type="entry name" value="YBL036c_PLPDEIII"/>
    <property type="match status" value="1"/>
</dbReference>
<dbReference type="Gene3D" id="3.20.20.10">
    <property type="entry name" value="Alanine racemase"/>
    <property type="match status" value="1"/>
</dbReference>
<feature type="domain" description="Alanine racemase N-terminal" evidence="5">
    <location>
        <begin position="5"/>
        <end position="204"/>
    </location>
</feature>
<evidence type="ECO:0000256" key="1">
    <source>
        <dbReference type="ARBA" id="ARBA00022898"/>
    </source>
</evidence>
<comment type="function">
    <text evidence="2">Pyridoxal 5'-phosphate (PLP)-binding protein, which is involved in PLP homeostasis.</text>
</comment>
<dbReference type="PROSITE" id="PS01211">
    <property type="entry name" value="UPF0001"/>
    <property type="match status" value="1"/>
</dbReference>
<dbReference type="InterPro" id="IPR029066">
    <property type="entry name" value="PLP-binding_barrel"/>
</dbReference>
<protein>
    <recommendedName>
        <fullName evidence="2">Pyridoxal phosphate homeostasis protein</fullName>
        <shortName evidence="2">PLP homeostasis protein</shortName>
    </recommendedName>
</protein>
<dbReference type="FunFam" id="3.20.20.10:FF:000018">
    <property type="entry name" value="Pyridoxal phosphate homeostasis protein"/>
    <property type="match status" value="1"/>
</dbReference>
<dbReference type="SUPFAM" id="SSF51419">
    <property type="entry name" value="PLP-binding barrel"/>
    <property type="match status" value="1"/>
</dbReference>
<name>A0A0S4RJG4_CAMHY</name>
<comment type="similarity">
    <text evidence="2 4">Belongs to the pyridoxal phosphate-binding protein YggS/PROSC family.</text>
</comment>
<evidence type="ECO:0000313" key="6">
    <source>
        <dbReference type="EMBL" id="CUU68989.1"/>
    </source>
</evidence>
<dbReference type="PANTHER" id="PTHR10146">
    <property type="entry name" value="PROLINE SYNTHETASE CO-TRANSCRIBED BACTERIAL HOMOLOG PROTEIN"/>
    <property type="match status" value="1"/>
</dbReference>